<dbReference type="PANTHER" id="PTHR33353:SF19">
    <property type="entry name" value="GLYCOSYLHYDROLASE FAMILY 61-8 PROTEIN"/>
    <property type="match status" value="1"/>
</dbReference>
<keyword evidence="5" id="KW-0136">Cellulose degradation</keyword>
<comment type="cofactor">
    <cofactor evidence="1">
        <name>Cu(2+)</name>
        <dbReference type="ChEBI" id="CHEBI:29036"/>
    </cofactor>
</comment>
<dbReference type="Gene3D" id="2.70.50.70">
    <property type="match status" value="1"/>
</dbReference>
<dbReference type="Proteomes" id="UP000800235">
    <property type="component" value="Unassembled WGS sequence"/>
</dbReference>
<dbReference type="CDD" id="cd21175">
    <property type="entry name" value="LPMO_AA9"/>
    <property type="match status" value="1"/>
</dbReference>
<evidence type="ECO:0000256" key="4">
    <source>
        <dbReference type="ARBA" id="ARBA00023157"/>
    </source>
</evidence>
<dbReference type="PANTHER" id="PTHR33353">
    <property type="entry name" value="PUTATIVE (AFU_ORTHOLOGUE AFUA_1G12560)-RELATED"/>
    <property type="match status" value="1"/>
</dbReference>
<dbReference type="InterPro" id="IPR005103">
    <property type="entry name" value="AA9_LPMO"/>
</dbReference>
<dbReference type="InterPro" id="IPR049892">
    <property type="entry name" value="AA9"/>
</dbReference>
<dbReference type="GO" id="GO:0008810">
    <property type="term" value="F:cellulase activity"/>
    <property type="evidence" value="ECO:0007669"/>
    <property type="project" value="UniProtKB-UniRule"/>
</dbReference>
<evidence type="ECO:0000256" key="5">
    <source>
        <dbReference type="RuleBase" id="RU368122"/>
    </source>
</evidence>
<feature type="signal peptide" evidence="6">
    <location>
        <begin position="1"/>
        <end position="16"/>
    </location>
</feature>
<evidence type="ECO:0000256" key="6">
    <source>
        <dbReference type="SAM" id="SignalP"/>
    </source>
</evidence>
<name>A0A9P4NGT5_9PEZI</name>
<reference evidence="8" key="1">
    <citation type="journal article" date="2020" name="Stud. Mycol.">
        <title>101 Dothideomycetes genomes: a test case for predicting lifestyles and emergence of pathogens.</title>
        <authorList>
            <person name="Haridas S."/>
            <person name="Albert R."/>
            <person name="Binder M."/>
            <person name="Bloem J."/>
            <person name="Labutti K."/>
            <person name="Salamov A."/>
            <person name="Andreopoulos B."/>
            <person name="Baker S."/>
            <person name="Barry K."/>
            <person name="Bills G."/>
            <person name="Bluhm B."/>
            <person name="Cannon C."/>
            <person name="Castanera R."/>
            <person name="Culley D."/>
            <person name="Daum C."/>
            <person name="Ezra D."/>
            <person name="Gonzalez J."/>
            <person name="Henrissat B."/>
            <person name="Kuo A."/>
            <person name="Liang C."/>
            <person name="Lipzen A."/>
            <person name="Lutzoni F."/>
            <person name="Magnuson J."/>
            <person name="Mondo S."/>
            <person name="Nolan M."/>
            <person name="Ohm R."/>
            <person name="Pangilinan J."/>
            <person name="Park H.-J."/>
            <person name="Ramirez L."/>
            <person name="Alfaro M."/>
            <person name="Sun H."/>
            <person name="Tritt A."/>
            <person name="Yoshinaga Y."/>
            <person name="Zwiers L.-H."/>
            <person name="Turgeon B."/>
            <person name="Goodwin S."/>
            <person name="Spatafora J."/>
            <person name="Crous P."/>
            <person name="Grigoriev I."/>
        </authorList>
    </citation>
    <scope>NUCLEOTIDE SEQUENCE</scope>
    <source>
        <strain evidence="8">CBS 130266</strain>
    </source>
</reference>
<keyword evidence="6" id="KW-0732">Signal</keyword>
<keyword evidence="4 5" id="KW-1015">Disulfide bond</keyword>
<comment type="subcellular location">
    <subcellularLocation>
        <location evidence="2 5">Secreted</location>
    </subcellularLocation>
</comment>
<feature type="chain" id="PRO_5040379454" description="AA9 family lytic polysaccharide monooxygenase" evidence="6">
    <location>
        <begin position="17"/>
        <end position="238"/>
    </location>
</feature>
<dbReference type="GO" id="GO:0030245">
    <property type="term" value="P:cellulose catabolic process"/>
    <property type="evidence" value="ECO:0007669"/>
    <property type="project" value="UniProtKB-UniRule"/>
</dbReference>
<evidence type="ECO:0000256" key="3">
    <source>
        <dbReference type="ARBA" id="ARBA00022525"/>
    </source>
</evidence>
<dbReference type="GO" id="GO:0030248">
    <property type="term" value="F:cellulose binding"/>
    <property type="evidence" value="ECO:0007669"/>
    <property type="project" value="UniProtKB-UniRule"/>
</dbReference>
<evidence type="ECO:0000313" key="8">
    <source>
        <dbReference type="EMBL" id="KAF2421113.1"/>
    </source>
</evidence>
<keyword evidence="5" id="KW-0119">Carbohydrate metabolism</keyword>
<dbReference type="EC" id="1.14.99.56" evidence="5"/>
<gene>
    <name evidence="8" type="ORF">EJ08DRAFT_641664</name>
</gene>
<evidence type="ECO:0000256" key="2">
    <source>
        <dbReference type="ARBA" id="ARBA00004613"/>
    </source>
</evidence>
<dbReference type="OrthoDB" id="4849160at2759"/>
<dbReference type="EMBL" id="MU007102">
    <property type="protein sequence ID" value="KAF2421113.1"/>
    <property type="molecule type" value="Genomic_DNA"/>
</dbReference>
<dbReference type="GO" id="GO:0005576">
    <property type="term" value="C:extracellular region"/>
    <property type="evidence" value="ECO:0007669"/>
    <property type="project" value="UniProtKB-SubCell"/>
</dbReference>
<keyword evidence="3 5" id="KW-0964">Secreted</keyword>
<evidence type="ECO:0000256" key="1">
    <source>
        <dbReference type="ARBA" id="ARBA00001973"/>
    </source>
</evidence>
<comment type="function">
    <text evidence="5">Lytic polysaccharide monooxygenase (LMPO) that depolymerizes crystalline and amorphous polysaccharides via the oxidation of scissile alpha- or beta-(1-4)-glycosidic bonds, yielding C1 and/or C4 oxidation products. Catalysis by LPMOs requires the reduction of the active-site copper from Cu(II) to Cu(I) by a reducing agent and H(2)O(2) or O(2) as a cosubstrate.</text>
</comment>
<accession>A0A9P4NGT5</accession>
<proteinExistence type="predicted"/>
<comment type="domain">
    <text evidence="5">Has a modular structure: an endo-beta-1,4-glucanase catalytic module at the N-terminus, a linker rich in serines and threonines, and a C-terminal carbohydrate-binding module (CBM).</text>
</comment>
<feature type="domain" description="Auxiliary Activity family 9 catalytic" evidence="7">
    <location>
        <begin position="20"/>
        <end position="228"/>
    </location>
</feature>
<comment type="caution">
    <text evidence="8">The sequence shown here is derived from an EMBL/GenBank/DDBJ whole genome shotgun (WGS) entry which is preliminary data.</text>
</comment>
<dbReference type="Pfam" id="PF03443">
    <property type="entry name" value="AA9"/>
    <property type="match status" value="1"/>
</dbReference>
<sequence length="238" mass="25400">MHYGLLFSSIALLVSAVQGHGAVSGYTINGKEYPGYEGFSPASGPPTIQRQWKNYDPVTSVTDPKLRCNGGSSAPLNAQVSAGGSVTAKWKQWTHQQGPVLVWMYKCTSSFNTCDGSGKGWFKIDQKGLIKPPLASNDWATGTIYKTKAWTSTVPKSLPAGNYLLRHEIIALHQANSPQFYAECAQLAVTGGGSSLPSAQYLASIPGYAPQSHPGIKVDVYSSKATTYELPGPAVWTG</sequence>
<dbReference type="AlphaFoldDB" id="A0A9P4NGT5"/>
<evidence type="ECO:0000259" key="7">
    <source>
        <dbReference type="Pfam" id="PF03443"/>
    </source>
</evidence>
<keyword evidence="9" id="KW-1185">Reference proteome</keyword>
<comment type="catalytic activity">
    <reaction evidence="5">
        <text>[(1-&gt;4)-beta-D-glucosyl]n+m + reduced acceptor + O2 = 4-dehydro-beta-D-glucosyl-[(1-&gt;4)-beta-D-glucosyl]n-1 + [(1-&gt;4)-beta-D-glucosyl]m + acceptor + H2O.</text>
        <dbReference type="EC" id="1.14.99.56"/>
    </reaction>
</comment>
<keyword evidence="5" id="KW-0624">Polysaccharide degradation</keyword>
<organism evidence="8 9">
    <name type="scientific">Tothia fuscella</name>
    <dbReference type="NCBI Taxonomy" id="1048955"/>
    <lineage>
        <taxon>Eukaryota</taxon>
        <taxon>Fungi</taxon>
        <taxon>Dikarya</taxon>
        <taxon>Ascomycota</taxon>
        <taxon>Pezizomycotina</taxon>
        <taxon>Dothideomycetes</taxon>
        <taxon>Pleosporomycetidae</taxon>
        <taxon>Venturiales</taxon>
        <taxon>Cylindrosympodiaceae</taxon>
        <taxon>Tothia</taxon>
    </lineage>
</organism>
<protein>
    <recommendedName>
        <fullName evidence="5">AA9 family lytic polysaccharide monooxygenase</fullName>
        <ecNumber evidence="5">1.14.99.56</ecNumber>
    </recommendedName>
    <alternativeName>
        <fullName evidence="5">Endo-beta-1,4-glucanase</fullName>
    </alternativeName>
    <alternativeName>
        <fullName evidence="5">Glycosyl hydrolase 61 family protein</fullName>
    </alternativeName>
</protein>
<evidence type="ECO:0000313" key="9">
    <source>
        <dbReference type="Proteomes" id="UP000800235"/>
    </source>
</evidence>